<dbReference type="AlphaFoldDB" id="A0A562UQT0"/>
<accession>A0A562UQT0</accession>
<reference evidence="2 3" key="1">
    <citation type="journal article" date="2013" name="Stand. Genomic Sci.">
        <title>Genomic Encyclopedia of Type Strains, Phase I: The one thousand microbial genomes (KMG-I) project.</title>
        <authorList>
            <person name="Kyrpides N.C."/>
            <person name="Woyke T."/>
            <person name="Eisen J.A."/>
            <person name="Garrity G."/>
            <person name="Lilburn T.G."/>
            <person name="Beck B.J."/>
            <person name="Whitman W.B."/>
            <person name="Hugenholtz P."/>
            <person name="Klenk H.P."/>
        </authorList>
    </citation>
    <scope>NUCLEOTIDE SEQUENCE [LARGE SCALE GENOMIC DNA]</scope>
    <source>
        <strain evidence="2 3">DSM 45044</strain>
    </source>
</reference>
<protein>
    <submittedName>
        <fullName evidence="2">Uncharacterized protein</fullName>
    </submittedName>
</protein>
<sequence>MNVIEGAVQLNRFGLERRRTWPAVALAIAVFLPALFWTQWNKAVPGEAEVAPGTVLTLSATGPPETGSFGRIRLTIPADGSGWRTATGRNRQSTVVLVHGSVWLETHAMAGVDDFGVLFDRQSRDLGNEDPAMFTTGKERYTSPTGLTGYRGTLTGERYGGTLYVLGRGDVAAVVVTRAPLGRLDGEALTIEQILATLEVV</sequence>
<keyword evidence="3" id="KW-1185">Reference proteome</keyword>
<comment type="caution">
    <text evidence="2">The sequence shown here is derived from an EMBL/GenBank/DDBJ whole genome shotgun (WGS) entry which is preliminary data.</text>
</comment>
<evidence type="ECO:0000313" key="3">
    <source>
        <dbReference type="Proteomes" id="UP000321617"/>
    </source>
</evidence>
<evidence type="ECO:0000256" key="1">
    <source>
        <dbReference type="SAM" id="Phobius"/>
    </source>
</evidence>
<keyword evidence="1" id="KW-0812">Transmembrane</keyword>
<gene>
    <name evidence="2" type="ORF">LX16_4741</name>
</gene>
<keyword evidence="1" id="KW-0472">Membrane</keyword>
<organism evidence="2 3">
    <name type="scientific">Stackebrandtia albiflava</name>
    <dbReference type="NCBI Taxonomy" id="406432"/>
    <lineage>
        <taxon>Bacteria</taxon>
        <taxon>Bacillati</taxon>
        <taxon>Actinomycetota</taxon>
        <taxon>Actinomycetes</taxon>
        <taxon>Glycomycetales</taxon>
        <taxon>Glycomycetaceae</taxon>
        <taxon>Stackebrandtia</taxon>
    </lineage>
</organism>
<name>A0A562UQT0_9ACTN</name>
<dbReference type="Proteomes" id="UP000321617">
    <property type="component" value="Unassembled WGS sequence"/>
</dbReference>
<evidence type="ECO:0000313" key="2">
    <source>
        <dbReference type="EMBL" id="TWJ07958.1"/>
    </source>
</evidence>
<proteinExistence type="predicted"/>
<keyword evidence="1" id="KW-1133">Transmembrane helix</keyword>
<dbReference type="EMBL" id="VLLL01000009">
    <property type="protein sequence ID" value="TWJ07958.1"/>
    <property type="molecule type" value="Genomic_DNA"/>
</dbReference>
<feature type="transmembrane region" description="Helical" evidence="1">
    <location>
        <begin position="21"/>
        <end position="40"/>
    </location>
</feature>